<keyword evidence="3" id="KW-1185">Reference proteome</keyword>
<feature type="region of interest" description="Disordered" evidence="1">
    <location>
        <begin position="193"/>
        <end position="252"/>
    </location>
</feature>
<feature type="compositionally biased region" description="Low complexity" evidence="1">
    <location>
        <begin position="198"/>
        <end position="208"/>
    </location>
</feature>
<feature type="compositionally biased region" description="Polar residues" evidence="1">
    <location>
        <begin position="91"/>
        <end position="104"/>
    </location>
</feature>
<evidence type="ECO:0000313" key="2">
    <source>
        <dbReference type="EMBL" id="KAF7525269.1"/>
    </source>
</evidence>
<organism evidence="2 3">
    <name type="scientific">Penicillium crustosum</name>
    <name type="common">Blue mold fungus</name>
    <dbReference type="NCBI Taxonomy" id="36656"/>
    <lineage>
        <taxon>Eukaryota</taxon>
        <taxon>Fungi</taxon>
        <taxon>Dikarya</taxon>
        <taxon>Ascomycota</taxon>
        <taxon>Pezizomycotina</taxon>
        <taxon>Eurotiomycetes</taxon>
        <taxon>Eurotiomycetidae</taxon>
        <taxon>Eurotiales</taxon>
        <taxon>Aspergillaceae</taxon>
        <taxon>Penicillium</taxon>
    </lineage>
</organism>
<proteinExistence type="predicted"/>
<feature type="compositionally biased region" description="Basic residues" evidence="1">
    <location>
        <begin position="30"/>
        <end position="42"/>
    </location>
</feature>
<evidence type="ECO:0000256" key="1">
    <source>
        <dbReference type="SAM" id="MobiDB-lite"/>
    </source>
</evidence>
<evidence type="ECO:0008006" key="4">
    <source>
        <dbReference type="Google" id="ProtNLM"/>
    </source>
</evidence>
<feature type="region of interest" description="Disordered" evidence="1">
    <location>
        <begin position="275"/>
        <end position="294"/>
    </location>
</feature>
<dbReference type="EMBL" id="JAAOZQ010000030">
    <property type="protein sequence ID" value="KAF7525269.1"/>
    <property type="molecule type" value="Genomic_DNA"/>
</dbReference>
<feature type="compositionally biased region" description="Low complexity" evidence="1">
    <location>
        <begin position="275"/>
        <end position="286"/>
    </location>
</feature>
<gene>
    <name evidence="2" type="ORF">PCG10_005154</name>
</gene>
<accession>A0A9P5GNT9</accession>
<feature type="compositionally biased region" description="Low complexity" evidence="1">
    <location>
        <begin position="234"/>
        <end position="245"/>
    </location>
</feature>
<dbReference type="Proteomes" id="UP000701341">
    <property type="component" value="Unassembled WGS sequence"/>
</dbReference>
<protein>
    <recommendedName>
        <fullName evidence="4">BZIP domain-containing protein</fullName>
    </recommendedName>
</protein>
<feature type="compositionally biased region" description="Polar residues" evidence="1">
    <location>
        <begin position="217"/>
        <end position="233"/>
    </location>
</feature>
<name>A0A9P5GNT9_PENCR</name>
<comment type="caution">
    <text evidence="2">The sequence shown here is derived from an EMBL/GenBank/DDBJ whole genome shotgun (WGS) entry which is preliminary data.</text>
</comment>
<sequence length="461" mass="51098">MLEKTPGNPPRATKKSRRSTSPRAIELRRHQNRIAQRNHRRRVQEINQARKQAESSTIIEETDQETLDASNTNKHHSRGGSEQRLSDNDSTDNQASQADPSSMTFYATLPRTGLLTSECSNMIMAEDMMANQAQSVSWVDPMAKPMQENENYMQQPSMPPQNCTCSAATGPCIGHMEKMRMELLGEIISPMQLHHEQSQQQQQQQQQQHPNHHVSDINMTRLQSQPLSPVKNYSRSSPSESGQRSIYSSNGSTHMGLLSQLPSYTSKSGESLLSISSRSSIPDTSSTPASGINKGTNIPAVSALENTRRFGALLESISGAGFHNLDEMVLEYYSARFEPGSLPAMAQCASRSRRIKATVQNLYEDSRQWPRWESRGLHESVSQATISLCLGEMERLKKAHSSQQLSQSDPGCLIVALERMLQSSAQGSPTILDELKLSENADAAVDEVQYTGILSCVIKPN</sequence>
<feature type="region of interest" description="Disordered" evidence="1">
    <location>
        <begin position="1"/>
        <end position="104"/>
    </location>
</feature>
<evidence type="ECO:0000313" key="3">
    <source>
        <dbReference type="Proteomes" id="UP000701341"/>
    </source>
</evidence>
<feature type="compositionally biased region" description="Polar residues" evidence="1">
    <location>
        <begin position="45"/>
        <end position="59"/>
    </location>
</feature>
<dbReference type="AlphaFoldDB" id="A0A9P5GNT9"/>
<reference evidence="2" key="1">
    <citation type="submission" date="2020-02" db="EMBL/GenBank/DDBJ databases">
        <authorList>
            <person name="Lichtner F.J."/>
        </authorList>
    </citation>
    <scope>NUCLEOTIDE SEQUENCE</scope>
    <source>
        <strain evidence="2">G10</strain>
    </source>
</reference>